<dbReference type="GO" id="GO:0007005">
    <property type="term" value="P:mitochondrion organization"/>
    <property type="evidence" value="ECO:0007669"/>
    <property type="project" value="TreeGrafter"/>
</dbReference>
<dbReference type="GO" id="GO:0055088">
    <property type="term" value="P:lipid homeostasis"/>
    <property type="evidence" value="ECO:0007669"/>
    <property type="project" value="TreeGrafter"/>
</dbReference>
<evidence type="ECO:0000256" key="3">
    <source>
        <dbReference type="ARBA" id="ARBA00045626"/>
    </source>
</evidence>
<dbReference type="PANTHER" id="PTHR43173">
    <property type="entry name" value="ABC1 FAMILY PROTEIN"/>
    <property type="match status" value="1"/>
</dbReference>
<evidence type="ECO:0000256" key="1">
    <source>
        <dbReference type="ARBA" id="ARBA00009670"/>
    </source>
</evidence>
<dbReference type="SUPFAM" id="SSF56112">
    <property type="entry name" value="Protein kinase-like (PK-like)"/>
    <property type="match status" value="1"/>
</dbReference>
<feature type="domain" description="ABC1 atypical kinase-like" evidence="4">
    <location>
        <begin position="147"/>
        <end position="340"/>
    </location>
</feature>
<reference evidence="5" key="2">
    <citation type="submission" date="2025-09" db="UniProtKB">
        <authorList>
            <consortium name="Ensembl"/>
        </authorList>
    </citation>
    <scope>IDENTIFICATION</scope>
</reference>
<dbReference type="InterPro" id="IPR051130">
    <property type="entry name" value="Mito_struct-func_regulator"/>
</dbReference>
<dbReference type="InterPro" id="IPR011009">
    <property type="entry name" value="Kinase-like_dom_sf"/>
</dbReference>
<evidence type="ECO:0000256" key="2">
    <source>
        <dbReference type="ARBA" id="ARBA00040082"/>
    </source>
</evidence>
<sequence>MAVRLLKVSSVATAVFASSGFYLYSKNVDFNDLSIIRFGRAAATTAVISYDYLTTLRDVQYGTEEYWAVKSKLHRRSAERLRDLCCANRGTFIKVGQHLGALDYLLPEEYTSTLKVLHSRAPQSSMEEIRQVIREDLGQELSDLFIQTVAVKVQHPKVQRQSSKDIVVMEFLLQVVHWLFPDFAFMWLVEEAKKNMPLELDFLNEGRNAEKIADMLKQFTFLKIPKIHWDLSTKRILTMDFAEGGQVNDREYMRKHGINVNEISRNLGKIYSEMIFVNGFVHCDPHPGNVLVRKCPESNKTEIVLLDHGLYQVLNQDFRLDYCRLWQSLIKGDLKGIERYSRRLGAGDLYPLFACVLTARSWTSVNAGISQTPVTQSEDVEIRTNAALYLPQISELLNRVPRQMLLLLETNDLLRGIETILQTRASSSSFINMSRCCTRAIARHKRSKTKSRTRLLQISLSERWSLCQIDLYELMLWLRSSALARWVCYLLNCLPYTN</sequence>
<comment type="similarity">
    <text evidence="1">Belongs to the protein kinase superfamily. ADCK protein kinase family.</text>
</comment>
<evidence type="ECO:0000313" key="6">
    <source>
        <dbReference type="Proteomes" id="UP000472270"/>
    </source>
</evidence>
<organism evidence="5 6">
    <name type="scientific">Sinocyclocheilus rhinocerous</name>
    <dbReference type="NCBI Taxonomy" id="307959"/>
    <lineage>
        <taxon>Eukaryota</taxon>
        <taxon>Metazoa</taxon>
        <taxon>Chordata</taxon>
        <taxon>Craniata</taxon>
        <taxon>Vertebrata</taxon>
        <taxon>Euteleostomi</taxon>
        <taxon>Actinopterygii</taxon>
        <taxon>Neopterygii</taxon>
        <taxon>Teleostei</taxon>
        <taxon>Ostariophysi</taxon>
        <taxon>Cypriniformes</taxon>
        <taxon>Cyprinidae</taxon>
        <taxon>Cyprininae</taxon>
        <taxon>Sinocyclocheilus</taxon>
    </lineage>
</organism>
<dbReference type="InterPro" id="IPR004147">
    <property type="entry name" value="ABC1_dom"/>
</dbReference>
<dbReference type="Pfam" id="PF03109">
    <property type="entry name" value="ABC1"/>
    <property type="match status" value="1"/>
</dbReference>
<dbReference type="AlphaFoldDB" id="A0A673N2Z8"/>
<keyword evidence="6" id="KW-1185">Reference proteome</keyword>
<dbReference type="CDD" id="cd13969">
    <property type="entry name" value="ADCK1-like"/>
    <property type="match status" value="1"/>
</dbReference>
<gene>
    <name evidence="5" type="primary">LOC107740534</name>
</gene>
<proteinExistence type="inferred from homology"/>
<accession>A0A673N2Z8</accession>
<dbReference type="Proteomes" id="UP000472270">
    <property type="component" value="Unassembled WGS sequence"/>
</dbReference>
<name>A0A673N2Z8_9TELE</name>
<dbReference type="InterPro" id="IPR045307">
    <property type="entry name" value="ADCK1_dom"/>
</dbReference>
<comment type="function">
    <text evidence="3">Appears to be essential for maintaining mitochondrial cristae formation and mitochondrial function by acting via YME1L1 in a kinase-independent manner to regulate essential mitochondrial structural proteins OPA1 and IMMT. The action of this enzyme is not yet clear. It is not known if it has protein kinase activity and what type of substrate it would phosphorylate (Ser, Thr or Tyr).</text>
</comment>
<evidence type="ECO:0000259" key="4">
    <source>
        <dbReference type="Pfam" id="PF03109"/>
    </source>
</evidence>
<evidence type="ECO:0000313" key="5">
    <source>
        <dbReference type="Ensembl" id="ENSSRHP00000096415.1"/>
    </source>
</evidence>
<dbReference type="GO" id="GO:0005743">
    <property type="term" value="C:mitochondrial inner membrane"/>
    <property type="evidence" value="ECO:0007669"/>
    <property type="project" value="TreeGrafter"/>
</dbReference>
<dbReference type="Ensembl" id="ENSSRHT00000099030.1">
    <property type="protein sequence ID" value="ENSSRHP00000096415.1"/>
    <property type="gene ID" value="ENSSRHG00000047366.1"/>
</dbReference>
<reference evidence="5" key="1">
    <citation type="submission" date="2025-08" db="UniProtKB">
        <authorList>
            <consortium name="Ensembl"/>
        </authorList>
    </citation>
    <scope>IDENTIFICATION</scope>
</reference>
<dbReference type="PANTHER" id="PTHR43173:SF19">
    <property type="entry name" value="AARF DOMAIN-CONTAINING PROTEIN KINASE 1"/>
    <property type="match status" value="1"/>
</dbReference>
<protein>
    <recommendedName>
        <fullName evidence="2">AarF domain-containing protein kinase 1</fullName>
    </recommendedName>
</protein>